<dbReference type="PATRIC" id="fig|84531.8.peg.4442"/>
<dbReference type="KEGG" id="lab:LA76x_4446"/>
<keyword evidence="3 6" id="KW-0378">Hydrolase</keyword>
<dbReference type="GO" id="GO:0006508">
    <property type="term" value="P:proteolysis"/>
    <property type="evidence" value="ECO:0007669"/>
    <property type="project" value="UniProtKB-KW"/>
</dbReference>
<dbReference type="AlphaFoldDB" id="A0A0S2FGA1"/>
<evidence type="ECO:0000256" key="4">
    <source>
        <dbReference type="ARBA" id="ARBA00022833"/>
    </source>
</evidence>
<protein>
    <submittedName>
        <fullName evidence="9">Peptidase M48 family protein</fullName>
    </submittedName>
</protein>
<feature type="region of interest" description="Disordered" evidence="7">
    <location>
        <begin position="1"/>
        <end position="25"/>
    </location>
</feature>
<keyword evidence="4 6" id="KW-0862">Zinc</keyword>
<name>A0A0S2FGA1_LYSAN</name>
<comment type="cofactor">
    <cofactor evidence="6">
        <name>Zn(2+)</name>
        <dbReference type="ChEBI" id="CHEBI:29105"/>
    </cofactor>
    <text evidence="6">Binds 1 zinc ion per subunit.</text>
</comment>
<evidence type="ECO:0000313" key="10">
    <source>
        <dbReference type="Proteomes" id="UP000060787"/>
    </source>
</evidence>
<comment type="similarity">
    <text evidence="6">Belongs to the peptidase M48 family.</text>
</comment>
<keyword evidence="5 6" id="KW-0482">Metalloprotease</keyword>
<evidence type="ECO:0000259" key="8">
    <source>
        <dbReference type="Pfam" id="PF01435"/>
    </source>
</evidence>
<organism evidence="9 10">
    <name type="scientific">Lysobacter antibioticus</name>
    <dbReference type="NCBI Taxonomy" id="84531"/>
    <lineage>
        <taxon>Bacteria</taxon>
        <taxon>Pseudomonadati</taxon>
        <taxon>Pseudomonadota</taxon>
        <taxon>Gammaproteobacteria</taxon>
        <taxon>Lysobacterales</taxon>
        <taxon>Lysobacteraceae</taxon>
        <taxon>Lysobacter</taxon>
    </lineage>
</organism>
<dbReference type="GO" id="GO:0004222">
    <property type="term" value="F:metalloendopeptidase activity"/>
    <property type="evidence" value="ECO:0007669"/>
    <property type="project" value="InterPro"/>
</dbReference>
<evidence type="ECO:0000256" key="7">
    <source>
        <dbReference type="SAM" id="MobiDB-lite"/>
    </source>
</evidence>
<proteinExistence type="inferred from homology"/>
<keyword evidence="10" id="KW-1185">Reference proteome</keyword>
<keyword evidence="2" id="KW-0479">Metal-binding</keyword>
<dbReference type="STRING" id="84531.LA76x_4446"/>
<dbReference type="GO" id="GO:0046872">
    <property type="term" value="F:metal ion binding"/>
    <property type="evidence" value="ECO:0007669"/>
    <property type="project" value="UniProtKB-KW"/>
</dbReference>
<dbReference type="Proteomes" id="UP000060787">
    <property type="component" value="Chromosome"/>
</dbReference>
<evidence type="ECO:0000256" key="5">
    <source>
        <dbReference type="ARBA" id="ARBA00023049"/>
    </source>
</evidence>
<evidence type="ECO:0000256" key="6">
    <source>
        <dbReference type="RuleBase" id="RU003983"/>
    </source>
</evidence>
<evidence type="ECO:0000256" key="2">
    <source>
        <dbReference type="ARBA" id="ARBA00022723"/>
    </source>
</evidence>
<keyword evidence="1 6" id="KW-0645">Protease</keyword>
<dbReference type="Gene3D" id="3.30.2010.10">
    <property type="entry name" value="Metalloproteases ('zincins'), catalytic domain"/>
    <property type="match status" value="1"/>
</dbReference>
<evidence type="ECO:0000313" key="9">
    <source>
        <dbReference type="EMBL" id="ALN82554.1"/>
    </source>
</evidence>
<evidence type="ECO:0000256" key="3">
    <source>
        <dbReference type="ARBA" id="ARBA00022801"/>
    </source>
</evidence>
<accession>A0A0S2FGA1</accession>
<evidence type="ECO:0000256" key="1">
    <source>
        <dbReference type="ARBA" id="ARBA00022670"/>
    </source>
</evidence>
<reference evidence="9 10" key="1">
    <citation type="journal article" date="2015" name="BMC Genomics">
        <title>Comparative genomics and metabolic profiling of the genus Lysobacter.</title>
        <authorList>
            <person name="de Bruijn I."/>
            <person name="Cheng X."/>
            <person name="de Jager V."/>
            <person name="Exposito R.G."/>
            <person name="Watrous J."/>
            <person name="Patel N."/>
            <person name="Postma J."/>
            <person name="Dorrestein P.C."/>
            <person name="Kobayashi D."/>
            <person name="Raaijmakers J.M."/>
        </authorList>
    </citation>
    <scope>NUCLEOTIDE SEQUENCE [LARGE SCALE GENOMIC DNA]</scope>
    <source>
        <strain evidence="9 10">76</strain>
    </source>
</reference>
<feature type="domain" description="Peptidase M48" evidence="8">
    <location>
        <begin position="85"/>
        <end position="153"/>
    </location>
</feature>
<dbReference type="Pfam" id="PF01435">
    <property type="entry name" value="Peptidase_M48"/>
    <property type="match status" value="1"/>
</dbReference>
<dbReference type="InterPro" id="IPR001915">
    <property type="entry name" value="Peptidase_M48"/>
</dbReference>
<gene>
    <name evidence="9" type="ORF">LA76x_4446</name>
</gene>
<dbReference type="eggNOG" id="COG0501">
    <property type="taxonomic scope" value="Bacteria"/>
</dbReference>
<dbReference type="EMBL" id="CP011129">
    <property type="protein sequence ID" value="ALN82554.1"/>
    <property type="molecule type" value="Genomic_DNA"/>
</dbReference>
<sequence length="416" mass="45434">MASNDVQDGIGKADGGNTHSAAPPPASPVLAPLPYHAALVAHLKRAEAEVWAWASSLSVQAQHAQELRAELLRKTYRLTPESHPQAHAICAAVVQRLGIEAATTLYQASDGAMGASLWYLPGEAHVVLQGPVLERLDETELSALLGHELAHYRLWALDGGDYYTAQRILDHCMADPLAAASHAESARLYSLYTEIYADRGAAIGAQSATPAIAILVKVHTGLGSVDPAAYLRQAEELESTDGRRSEGHSHPESYLRAQAVERWWRGAADTDAWLRRRLQGPLSADRLDLLDQLELSALTRRFIARLLRVEALGGELAQQQARAYFPDWGADEAVAGDDELSAERIDDSVRRYLHCVMLDFALIDEAQREAAVFEAARLAHTLGSRSEFITALKRDAGLGKRELDKLARRLDKEPSA</sequence>